<proteinExistence type="predicted"/>
<feature type="transmembrane region" description="Helical" evidence="1">
    <location>
        <begin position="144"/>
        <end position="166"/>
    </location>
</feature>
<evidence type="ECO:0000256" key="1">
    <source>
        <dbReference type="SAM" id="Phobius"/>
    </source>
</evidence>
<keyword evidence="1" id="KW-0472">Membrane</keyword>
<reference evidence="2" key="1">
    <citation type="journal article" date="2020" name="Nature">
        <title>Giant virus diversity and host interactions through global metagenomics.</title>
        <authorList>
            <person name="Schulz F."/>
            <person name="Roux S."/>
            <person name="Paez-Espino D."/>
            <person name="Jungbluth S."/>
            <person name="Walsh D.A."/>
            <person name="Denef V.J."/>
            <person name="McMahon K.D."/>
            <person name="Konstantinidis K.T."/>
            <person name="Eloe-Fadrosh E.A."/>
            <person name="Kyrpides N.C."/>
            <person name="Woyke T."/>
        </authorList>
    </citation>
    <scope>NUCLEOTIDE SEQUENCE</scope>
    <source>
        <strain evidence="2">GVMAG-M-3300023184-135</strain>
    </source>
</reference>
<name>A0A6C0HKT3_9ZZZZ</name>
<dbReference type="AlphaFoldDB" id="A0A6C0HKT3"/>
<feature type="transmembrane region" description="Helical" evidence="1">
    <location>
        <begin position="6"/>
        <end position="25"/>
    </location>
</feature>
<evidence type="ECO:0000313" key="2">
    <source>
        <dbReference type="EMBL" id="QHT80980.1"/>
    </source>
</evidence>
<keyword evidence="1" id="KW-0812">Transmembrane</keyword>
<accession>A0A6C0HKT3</accession>
<evidence type="ECO:0008006" key="3">
    <source>
        <dbReference type="Google" id="ProtNLM"/>
    </source>
</evidence>
<protein>
    <recommendedName>
        <fullName evidence="3">Vint domain-containing protein</fullName>
    </recommendedName>
</protein>
<dbReference type="EMBL" id="MN739976">
    <property type="protein sequence ID" value="QHT80980.1"/>
    <property type="molecule type" value="Genomic_DNA"/>
</dbReference>
<sequence length="416" mass="46344">MLPAAVVLLAGPLLIVGVILYNYAYANLDEIKKDWVKYRCNPMYMPFASSMNPDVTTYENFQYCTTSTASGIFGRALDPVNMMFSAFVRALKPILGELDSFRGMITGLQNFVASFTEQTFAKLANVFGTFVHLLSKVRDLTSRILGSATYSIVIASTAINLIQSLFSTIRTMLTSIVSIIFGLAIIILFVFPPLLFVMIPIGISLGVSYECFDPQTPIDLADGRTVPLHRIRVGDVLANNARVTATMRFAVQPTTELYLYKNVLVTGKHLVRESRWVYVRDSTLATLYEGVRPSEVICLNTSNHEIRIDGVTFADYEEVDTEAPDYVPLNRTDTLEGGIELCCVRPGMRVGDVRITGVVHLEGEKMQVFTDSPDGRFKVNGGLARDYPDTHDPAEFEEIQERVLSELNRRIDNNEG</sequence>
<organism evidence="2">
    <name type="scientific">viral metagenome</name>
    <dbReference type="NCBI Taxonomy" id="1070528"/>
    <lineage>
        <taxon>unclassified sequences</taxon>
        <taxon>metagenomes</taxon>
        <taxon>organismal metagenomes</taxon>
    </lineage>
</organism>
<feature type="transmembrane region" description="Helical" evidence="1">
    <location>
        <begin position="172"/>
        <end position="199"/>
    </location>
</feature>
<keyword evidence="1" id="KW-1133">Transmembrane helix</keyword>